<evidence type="ECO:0000256" key="15">
    <source>
        <dbReference type="ARBA" id="ARBA00023328"/>
    </source>
</evidence>
<keyword evidence="9" id="KW-0493">Microtubule</keyword>
<organism evidence="18 19">
    <name type="scientific">Sanghuangporus baumii</name>
    <name type="common">Phellinus baumii</name>
    <dbReference type="NCBI Taxonomy" id="108892"/>
    <lineage>
        <taxon>Eukaryota</taxon>
        <taxon>Fungi</taxon>
        <taxon>Dikarya</taxon>
        <taxon>Basidiomycota</taxon>
        <taxon>Agaricomycotina</taxon>
        <taxon>Agaricomycetes</taxon>
        <taxon>Hymenochaetales</taxon>
        <taxon>Hymenochaetaceae</taxon>
        <taxon>Sanghuangporus</taxon>
    </lineage>
</organism>
<accession>A0A9Q5HQE8</accession>
<evidence type="ECO:0000256" key="4">
    <source>
        <dbReference type="ARBA" id="ARBA00010146"/>
    </source>
</evidence>
<keyword evidence="8" id="KW-0132">Cell division</keyword>
<keyword evidence="15" id="KW-0137">Centromere</keyword>
<evidence type="ECO:0000256" key="12">
    <source>
        <dbReference type="ARBA" id="ARBA00023212"/>
    </source>
</evidence>
<comment type="caution">
    <text evidence="18">The sequence shown here is derived from an EMBL/GenBank/DDBJ whole genome shotgun (WGS) entry which is preliminary data.</text>
</comment>
<evidence type="ECO:0000256" key="8">
    <source>
        <dbReference type="ARBA" id="ARBA00022618"/>
    </source>
</evidence>
<sequence length="118" mass="12875">MPDDEQTFFDKERDRLSSEIASGFEQLLTTSNLLNRKLEEVLGMTKEYDTIASLWARFHALMRIEGGAEAIDDANGDESLIVPLHDTTIVANPNAPPGLPGTGGYTLQVPPSARKADC</sequence>
<keyword evidence="7" id="KW-0963">Cytoplasm</keyword>
<evidence type="ECO:0000256" key="10">
    <source>
        <dbReference type="ARBA" id="ARBA00022776"/>
    </source>
</evidence>
<dbReference type="EMBL" id="LNZH02000216">
    <property type="protein sequence ID" value="OCB84053.1"/>
    <property type="molecule type" value="Genomic_DNA"/>
</dbReference>
<evidence type="ECO:0000313" key="18">
    <source>
        <dbReference type="EMBL" id="OCB84053.1"/>
    </source>
</evidence>
<evidence type="ECO:0000256" key="1">
    <source>
        <dbReference type="ARBA" id="ARBA00004123"/>
    </source>
</evidence>
<protein>
    <recommendedName>
        <fullName evidence="5">DASH complex subunit DAD1</fullName>
    </recommendedName>
    <alternativeName>
        <fullName evidence="16">Outer kinetochore protein DAD1</fullName>
    </alternativeName>
</protein>
<dbReference type="OrthoDB" id="5566853at2759"/>
<dbReference type="GO" id="GO:0044732">
    <property type="term" value="C:mitotic spindle pole body"/>
    <property type="evidence" value="ECO:0007669"/>
    <property type="project" value="TreeGrafter"/>
</dbReference>
<dbReference type="GO" id="GO:0005876">
    <property type="term" value="C:spindle microtubule"/>
    <property type="evidence" value="ECO:0007669"/>
    <property type="project" value="TreeGrafter"/>
</dbReference>
<dbReference type="PANTHER" id="PTHR28025:SF1">
    <property type="entry name" value="DASH COMPLEX SUBUNIT DAD1"/>
    <property type="match status" value="1"/>
</dbReference>
<dbReference type="GO" id="GO:0042729">
    <property type="term" value="C:DASH complex"/>
    <property type="evidence" value="ECO:0007669"/>
    <property type="project" value="InterPro"/>
</dbReference>
<keyword evidence="19" id="KW-1185">Reference proteome</keyword>
<evidence type="ECO:0000256" key="2">
    <source>
        <dbReference type="ARBA" id="ARBA00004186"/>
    </source>
</evidence>
<dbReference type="Pfam" id="PF08649">
    <property type="entry name" value="DASH_Dad1"/>
    <property type="match status" value="1"/>
</dbReference>
<dbReference type="AlphaFoldDB" id="A0A9Q5HQE8"/>
<proteinExistence type="inferred from homology"/>
<evidence type="ECO:0000256" key="9">
    <source>
        <dbReference type="ARBA" id="ARBA00022701"/>
    </source>
</evidence>
<evidence type="ECO:0000313" key="19">
    <source>
        <dbReference type="Proteomes" id="UP000757232"/>
    </source>
</evidence>
<keyword evidence="10" id="KW-0498">Mitosis</keyword>
<dbReference type="Proteomes" id="UP000757232">
    <property type="component" value="Unassembled WGS sequence"/>
</dbReference>
<comment type="similarity">
    <text evidence="4">Belongs to the DASH complex DAD1 family.</text>
</comment>
<keyword evidence="13" id="KW-0539">Nucleus</keyword>
<evidence type="ECO:0000256" key="11">
    <source>
        <dbReference type="ARBA" id="ARBA00022838"/>
    </source>
</evidence>
<keyword evidence="11" id="KW-0995">Kinetochore</keyword>
<evidence type="ECO:0000256" key="5">
    <source>
        <dbReference type="ARBA" id="ARBA00020261"/>
    </source>
</evidence>
<dbReference type="GO" id="GO:0072686">
    <property type="term" value="C:mitotic spindle"/>
    <property type="evidence" value="ECO:0007669"/>
    <property type="project" value="InterPro"/>
</dbReference>
<feature type="region of interest" description="Disordered" evidence="17">
    <location>
        <begin position="94"/>
        <end position="118"/>
    </location>
</feature>
<evidence type="ECO:0000256" key="16">
    <source>
        <dbReference type="ARBA" id="ARBA00030566"/>
    </source>
</evidence>
<evidence type="ECO:0000256" key="6">
    <source>
        <dbReference type="ARBA" id="ARBA00022454"/>
    </source>
</evidence>
<evidence type="ECO:0000256" key="17">
    <source>
        <dbReference type="SAM" id="MobiDB-lite"/>
    </source>
</evidence>
<dbReference type="GO" id="GO:0051301">
    <property type="term" value="P:cell division"/>
    <property type="evidence" value="ECO:0007669"/>
    <property type="project" value="UniProtKB-KW"/>
</dbReference>
<evidence type="ECO:0000256" key="14">
    <source>
        <dbReference type="ARBA" id="ARBA00023306"/>
    </source>
</evidence>
<dbReference type="PANTHER" id="PTHR28025">
    <property type="entry name" value="DASH COMPLEX SUBUNIT DAD1"/>
    <property type="match status" value="1"/>
</dbReference>
<keyword evidence="6" id="KW-0158">Chromosome</keyword>
<evidence type="ECO:0000256" key="7">
    <source>
        <dbReference type="ARBA" id="ARBA00022490"/>
    </source>
</evidence>
<gene>
    <name evidence="18" type="ORF">A7U60_g8724</name>
</gene>
<evidence type="ECO:0000256" key="13">
    <source>
        <dbReference type="ARBA" id="ARBA00023242"/>
    </source>
</evidence>
<keyword evidence="14" id="KW-0131">Cell cycle</keyword>
<dbReference type="GO" id="GO:0051010">
    <property type="term" value="F:microtubule plus-end binding"/>
    <property type="evidence" value="ECO:0007669"/>
    <property type="project" value="TreeGrafter"/>
</dbReference>
<evidence type="ECO:0000256" key="3">
    <source>
        <dbReference type="ARBA" id="ARBA00004629"/>
    </source>
</evidence>
<keyword evidence="12" id="KW-0206">Cytoskeleton</keyword>
<reference evidence="18" key="1">
    <citation type="submission" date="2016-06" db="EMBL/GenBank/DDBJ databases">
        <title>Draft Genome sequence of the fungus Inonotus baumii.</title>
        <authorList>
            <person name="Zhu H."/>
            <person name="Lin W."/>
        </authorList>
    </citation>
    <scope>NUCLEOTIDE SEQUENCE</scope>
    <source>
        <strain evidence="18">821</strain>
    </source>
</reference>
<comment type="subcellular location">
    <subcellularLocation>
        <location evidence="3">Chromosome</location>
        <location evidence="3">Centromere</location>
        <location evidence="3">Kinetochore</location>
    </subcellularLocation>
    <subcellularLocation>
        <location evidence="2">Cytoplasm</location>
        <location evidence="2">Cytoskeleton</location>
        <location evidence="2">Spindle</location>
    </subcellularLocation>
    <subcellularLocation>
        <location evidence="1">Nucleus</location>
    </subcellularLocation>
</comment>
<dbReference type="InterPro" id="IPR013958">
    <property type="entry name" value="DASH_Dad1"/>
</dbReference>
<name>A0A9Q5HQE8_SANBA</name>